<feature type="signal peptide" evidence="1">
    <location>
        <begin position="1"/>
        <end position="16"/>
    </location>
</feature>
<dbReference type="GO" id="GO:0004623">
    <property type="term" value="F:phospholipase A2 activity"/>
    <property type="evidence" value="ECO:0007669"/>
    <property type="project" value="InterPro"/>
</dbReference>
<dbReference type="Gene3D" id="1.20.90.10">
    <property type="entry name" value="Phospholipase A2 domain"/>
    <property type="match status" value="1"/>
</dbReference>
<dbReference type="Proteomes" id="UP001175271">
    <property type="component" value="Unassembled WGS sequence"/>
</dbReference>
<dbReference type="AlphaFoldDB" id="A0AA39LTK2"/>
<accession>A0AA39LTK2</accession>
<evidence type="ECO:0000256" key="1">
    <source>
        <dbReference type="SAM" id="SignalP"/>
    </source>
</evidence>
<protein>
    <recommendedName>
        <fullName evidence="4">Phospholipase A2 domain-containing protein</fullName>
    </recommendedName>
</protein>
<evidence type="ECO:0000313" key="3">
    <source>
        <dbReference type="Proteomes" id="UP001175271"/>
    </source>
</evidence>
<sequence length="150" mass="16677">MKSLLLALTFTTVASSTLLESVDSSDFQCGTLTPIRKIAFKVVKTLCPANALDTVNDCCVHHDKCYDNKMTTTKKRCDAEFRACLNKAMSSHGPACNVVKTSMCEAVERLGALAWWRADKSTEEIIDAIKNEFLALLSRPWAFIKAKFHL</sequence>
<keyword evidence="1" id="KW-0732">Signal</keyword>
<dbReference type="GO" id="GO:0050482">
    <property type="term" value="P:arachidonate secretion"/>
    <property type="evidence" value="ECO:0007669"/>
    <property type="project" value="InterPro"/>
</dbReference>
<dbReference type="GO" id="GO:0006644">
    <property type="term" value="P:phospholipid metabolic process"/>
    <property type="evidence" value="ECO:0007669"/>
    <property type="project" value="InterPro"/>
</dbReference>
<name>A0AA39LTK2_9BILA</name>
<dbReference type="SUPFAM" id="SSF48619">
    <property type="entry name" value="Phospholipase A2, PLA2"/>
    <property type="match status" value="1"/>
</dbReference>
<dbReference type="InterPro" id="IPR053322">
    <property type="entry name" value="PLA2-like"/>
</dbReference>
<proteinExistence type="predicted"/>
<dbReference type="InterPro" id="IPR036444">
    <property type="entry name" value="PLipase_A2_dom_sf"/>
</dbReference>
<gene>
    <name evidence="2" type="ORF">QR680_004164</name>
</gene>
<evidence type="ECO:0008006" key="4">
    <source>
        <dbReference type="Google" id="ProtNLM"/>
    </source>
</evidence>
<feature type="chain" id="PRO_5041434197" description="Phospholipase A2 domain-containing protein" evidence="1">
    <location>
        <begin position="17"/>
        <end position="150"/>
    </location>
</feature>
<comment type="caution">
    <text evidence="2">The sequence shown here is derived from an EMBL/GenBank/DDBJ whole genome shotgun (WGS) entry which is preliminary data.</text>
</comment>
<dbReference type="PANTHER" id="PTHR34228">
    <property type="entry name" value="PROTEIN CBG09474-RELATED"/>
    <property type="match status" value="1"/>
</dbReference>
<keyword evidence="3" id="KW-1185">Reference proteome</keyword>
<organism evidence="2 3">
    <name type="scientific">Steinernema hermaphroditum</name>
    <dbReference type="NCBI Taxonomy" id="289476"/>
    <lineage>
        <taxon>Eukaryota</taxon>
        <taxon>Metazoa</taxon>
        <taxon>Ecdysozoa</taxon>
        <taxon>Nematoda</taxon>
        <taxon>Chromadorea</taxon>
        <taxon>Rhabditida</taxon>
        <taxon>Tylenchina</taxon>
        <taxon>Panagrolaimomorpha</taxon>
        <taxon>Strongyloidoidea</taxon>
        <taxon>Steinernematidae</taxon>
        <taxon>Steinernema</taxon>
    </lineage>
</organism>
<reference evidence="2" key="1">
    <citation type="submission" date="2023-06" db="EMBL/GenBank/DDBJ databases">
        <title>Genomic analysis of the entomopathogenic nematode Steinernema hermaphroditum.</title>
        <authorList>
            <person name="Schwarz E.M."/>
            <person name="Heppert J.K."/>
            <person name="Baniya A."/>
            <person name="Schwartz H.T."/>
            <person name="Tan C.-H."/>
            <person name="Antoshechkin I."/>
            <person name="Sternberg P.W."/>
            <person name="Goodrich-Blair H."/>
            <person name="Dillman A.R."/>
        </authorList>
    </citation>
    <scope>NUCLEOTIDE SEQUENCE</scope>
    <source>
        <strain evidence="2">PS9179</strain>
        <tissue evidence="2">Whole animal</tissue>
    </source>
</reference>
<evidence type="ECO:0000313" key="2">
    <source>
        <dbReference type="EMBL" id="KAK0408799.1"/>
    </source>
</evidence>
<dbReference type="EMBL" id="JAUCMV010000003">
    <property type="protein sequence ID" value="KAK0408799.1"/>
    <property type="molecule type" value="Genomic_DNA"/>
</dbReference>